<keyword evidence="1" id="KW-0346">Stress response</keyword>
<evidence type="ECO:0000313" key="6">
    <source>
        <dbReference type="Proteomes" id="UP000188604"/>
    </source>
</evidence>
<dbReference type="GO" id="GO:0016740">
    <property type="term" value="F:transferase activity"/>
    <property type="evidence" value="ECO:0007669"/>
    <property type="project" value="UniProtKB-KW"/>
</dbReference>
<evidence type="ECO:0000256" key="1">
    <source>
        <dbReference type="ARBA" id="ARBA00023016"/>
    </source>
</evidence>
<keyword evidence="5" id="KW-0315">Glutamine amidotransferase</keyword>
<evidence type="ECO:0000256" key="2">
    <source>
        <dbReference type="ARBA" id="ARBA00023239"/>
    </source>
</evidence>
<dbReference type="GO" id="GO:0019243">
    <property type="term" value="P:methylglyoxal catabolic process to D-lactate via S-lactoyl-glutathione"/>
    <property type="evidence" value="ECO:0007669"/>
    <property type="project" value="TreeGrafter"/>
</dbReference>
<dbReference type="Pfam" id="PF01965">
    <property type="entry name" value="DJ-1_PfpI"/>
    <property type="match status" value="1"/>
</dbReference>
<comment type="similarity">
    <text evidence="3">Belongs to the peptidase C56 family. HSP31-like subfamily.</text>
</comment>
<dbReference type="EMBL" id="CP014691">
    <property type="protein sequence ID" value="AQS89604.1"/>
    <property type="molecule type" value="Genomic_DNA"/>
</dbReference>
<feature type="domain" description="DJ-1/PfpI" evidence="4">
    <location>
        <begin position="31"/>
        <end position="227"/>
    </location>
</feature>
<keyword evidence="2" id="KW-0456">Lyase</keyword>
<keyword evidence="5" id="KW-0808">Transferase</keyword>
<dbReference type="STRING" id="320497.A0U93_15805"/>
<evidence type="ECO:0000313" key="5">
    <source>
        <dbReference type="EMBL" id="AQS89604.1"/>
    </source>
</evidence>
<dbReference type="RefSeq" id="WP_077808611.1">
    <property type="nucleotide sequence ID" value="NZ_BJXS01000011.1"/>
</dbReference>
<protein>
    <submittedName>
        <fullName evidence="5">Glutamine amidotransferase</fullName>
    </submittedName>
</protein>
<reference evidence="5 6" key="1">
    <citation type="submission" date="2016-03" db="EMBL/GenBank/DDBJ databases">
        <title>Acetic acid bacteria sequencing.</title>
        <authorList>
            <person name="Brandt J."/>
            <person name="Jakob F."/>
            <person name="Vogel R.F."/>
        </authorList>
    </citation>
    <scope>NUCLEOTIDE SEQUENCE [LARGE SCALE GENOMIC DNA]</scope>
    <source>
        <strain evidence="5 6">NBRC 101099</strain>
    </source>
</reference>
<dbReference type="KEGG" id="nch:A0U93_15805"/>
<proteinExistence type="inferred from homology"/>
<name>A0A1U9KUR9_9PROT</name>
<sequence>MPHPLLKILMVVTSHAALGASGHQTGVWFEELTTPYYVFRDAGAQVDIASIEGGKIPVDPRSIQHSDKDPESVQRFLKDRPAMDDLEHSRKITSVSVDGYDAVFIPGGHGVMWDMPNSTPLQSLILRAWSDGKVVASVCHGPASLTGVHNPDGTAFVKGKKISAFTDSEEEAAGLTKTVPFLLETRLRDEGAIYEKGENFKPFMVRDGRLVTGQNPQSSALVAQEVLSVLTEGKDTK</sequence>
<dbReference type="InterPro" id="IPR050325">
    <property type="entry name" value="Prot/Nucl_acid_deglycase"/>
</dbReference>
<gene>
    <name evidence="5" type="ORF">A0U93_15805</name>
</gene>
<dbReference type="Proteomes" id="UP000188604">
    <property type="component" value="Chromosome"/>
</dbReference>
<dbReference type="PANTHER" id="PTHR48094:SF11">
    <property type="entry name" value="GLUTATHIONE-INDEPENDENT GLYOXALASE HSP31-RELATED"/>
    <property type="match status" value="1"/>
</dbReference>
<dbReference type="GO" id="GO:0019172">
    <property type="term" value="F:glyoxalase III activity"/>
    <property type="evidence" value="ECO:0007669"/>
    <property type="project" value="TreeGrafter"/>
</dbReference>
<dbReference type="Gene3D" id="3.40.50.880">
    <property type="match status" value="1"/>
</dbReference>
<dbReference type="InterPro" id="IPR002818">
    <property type="entry name" value="DJ-1/PfpI"/>
</dbReference>
<evidence type="ECO:0000259" key="4">
    <source>
        <dbReference type="Pfam" id="PF01965"/>
    </source>
</evidence>
<organism evidence="5 6">
    <name type="scientific">Neoasaia chiangmaiensis</name>
    <dbReference type="NCBI Taxonomy" id="320497"/>
    <lineage>
        <taxon>Bacteria</taxon>
        <taxon>Pseudomonadati</taxon>
        <taxon>Pseudomonadota</taxon>
        <taxon>Alphaproteobacteria</taxon>
        <taxon>Acetobacterales</taxon>
        <taxon>Acetobacteraceae</taxon>
        <taxon>Neoasaia</taxon>
    </lineage>
</organism>
<dbReference type="PANTHER" id="PTHR48094">
    <property type="entry name" value="PROTEIN/NUCLEIC ACID DEGLYCASE DJ-1-RELATED"/>
    <property type="match status" value="1"/>
</dbReference>
<dbReference type="InterPro" id="IPR029062">
    <property type="entry name" value="Class_I_gatase-like"/>
</dbReference>
<dbReference type="CDD" id="cd03141">
    <property type="entry name" value="GATase1_Hsp31_like"/>
    <property type="match status" value="1"/>
</dbReference>
<dbReference type="AlphaFoldDB" id="A0A1U9KUR9"/>
<dbReference type="OrthoDB" id="9792284at2"/>
<accession>A0A1U9KUR9</accession>
<dbReference type="GO" id="GO:0005737">
    <property type="term" value="C:cytoplasm"/>
    <property type="evidence" value="ECO:0007669"/>
    <property type="project" value="TreeGrafter"/>
</dbReference>
<dbReference type="SUPFAM" id="SSF52317">
    <property type="entry name" value="Class I glutamine amidotransferase-like"/>
    <property type="match status" value="1"/>
</dbReference>
<evidence type="ECO:0000256" key="3">
    <source>
        <dbReference type="ARBA" id="ARBA00038493"/>
    </source>
</evidence>
<keyword evidence="6" id="KW-1185">Reference proteome</keyword>